<evidence type="ECO:0000313" key="4">
    <source>
        <dbReference type="EMBL" id="SHL08700.1"/>
    </source>
</evidence>
<keyword evidence="2" id="KW-0789">Thiol protease inhibitor</keyword>
<evidence type="ECO:0000313" key="5">
    <source>
        <dbReference type="Proteomes" id="UP000184388"/>
    </source>
</evidence>
<dbReference type="Gene3D" id="2.60.40.2020">
    <property type="match status" value="1"/>
</dbReference>
<keyword evidence="3" id="KW-0472">Membrane</keyword>
<keyword evidence="1" id="KW-0646">Protease inhibitor</keyword>
<organism evidence="4 5">
    <name type="scientific">Streptomyces yunnanensis</name>
    <dbReference type="NCBI Taxonomy" id="156453"/>
    <lineage>
        <taxon>Bacteria</taxon>
        <taxon>Bacillati</taxon>
        <taxon>Actinomycetota</taxon>
        <taxon>Actinomycetes</taxon>
        <taxon>Kitasatosporales</taxon>
        <taxon>Streptomycetaceae</taxon>
        <taxon>Streptomyces</taxon>
    </lineage>
</organism>
<accession>A0A9X8QPE2</accession>
<comment type="caution">
    <text evidence="4">The sequence shown here is derived from an EMBL/GenBank/DDBJ whole genome shotgun (WGS) entry which is preliminary data.</text>
</comment>
<protein>
    <recommendedName>
        <fullName evidence="6">Proteinase inhibitor I42 chagasin domain-containing protein</fullName>
    </recommendedName>
</protein>
<gene>
    <name evidence="4" type="ORF">SAMN05216268_102488</name>
</gene>
<evidence type="ECO:0008006" key="6">
    <source>
        <dbReference type="Google" id="ProtNLM"/>
    </source>
</evidence>
<reference evidence="5" key="1">
    <citation type="submission" date="2016-11" db="EMBL/GenBank/DDBJ databases">
        <authorList>
            <person name="Jaros S."/>
            <person name="Januszkiewicz K."/>
            <person name="Wedrychowicz H."/>
        </authorList>
    </citation>
    <scope>NUCLEOTIDE SEQUENCE [LARGE SCALE GENOMIC DNA]</scope>
    <source>
        <strain evidence="5">CGMCC 4.3555</strain>
    </source>
</reference>
<dbReference type="InterPro" id="IPR036331">
    <property type="entry name" value="Chagasin-like_sf"/>
</dbReference>
<evidence type="ECO:0000256" key="3">
    <source>
        <dbReference type="SAM" id="Phobius"/>
    </source>
</evidence>
<dbReference type="AlphaFoldDB" id="A0A9X8QPE2"/>
<name>A0A9X8QPE2_9ACTN</name>
<dbReference type="EMBL" id="FRBK01000002">
    <property type="protein sequence ID" value="SHL08700.1"/>
    <property type="molecule type" value="Genomic_DNA"/>
</dbReference>
<dbReference type="GO" id="GO:0004869">
    <property type="term" value="F:cysteine-type endopeptidase inhibitor activity"/>
    <property type="evidence" value="ECO:0007669"/>
    <property type="project" value="UniProtKB-KW"/>
</dbReference>
<keyword evidence="3" id="KW-0812">Transmembrane</keyword>
<proteinExistence type="predicted"/>
<keyword evidence="3" id="KW-1133">Transmembrane helix</keyword>
<dbReference type="RefSeq" id="WP_258017894.1">
    <property type="nucleotide sequence ID" value="NZ_FRBK01000002.1"/>
</dbReference>
<evidence type="ECO:0000256" key="1">
    <source>
        <dbReference type="ARBA" id="ARBA00022690"/>
    </source>
</evidence>
<dbReference type="Proteomes" id="UP000184388">
    <property type="component" value="Unassembled WGS sequence"/>
</dbReference>
<feature type="transmembrane region" description="Helical" evidence="3">
    <location>
        <begin position="12"/>
        <end position="30"/>
    </location>
</feature>
<sequence length="154" mass="16016">MESGDITRNSRALVTVMAVLALLIALYSVIDQLTGPEVYGPSDTEIVVSAGDRFTIEVPDDPGDGRHWIIAAPRPDPAVLRTTGWESPGIPGASGNAAPAAGGRLTPTRGTRALGFEAVRPGRTDLRLLHCLRCATGAADESGAGVLNFRITVG</sequence>
<evidence type="ECO:0000256" key="2">
    <source>
        <dbReference type="ARBA" id="ARBA00022704"/>
    </source>
</evidence>